<keyword evidence="5 7" id="KW-0378">Hydrolase</keyword>
<comment type="similarity">
    <text evidence="2 7">Belongs to the glycosyl hydrolase 27 family.</text>
</comment>
<evidence type="ECO:0000256" key="7">
    <source>
        <dbReference type="RuleBase" id="RU361168"/>
    </source>
</evidence>
<evidence type="ECO:0000256" key="2">
    <source>
        <dbReference type="ARBA" id="ARBA00009743"/>
    </source>
</evidence>
<feature type="chain" id="PRO_5037204912" description="Alpha-galactosidase" evidence="9">
    <location>
        <begin position="20"/>
        <end position="473"/>
    </location>
</feature>
<evidence type="ECO:0000256" key="9">
    <source>
        <dbReference type="SAM" id="SignalP"/>
    </source>
</evidence>
<dbReference type="SUPFAM" id="SSF51011">
    <property type="entry name" value="Glycosyl hydrolase domain"/>
    <property type="match status" value="1"/>
</dbReference>
<sequence length="473" mass="53932">MQTLLKSLLLFCCVLRMKCLDNGLALTPPMGWLSWTRFMCQTDCVKYPKHCISEDLFLEMADVLVKEGYQAAGYNRVNIDDCWMTKTRDKNGRLVADPVRFSHGISWLADQIHKRGLLMGIYSNFGQRTCMGFAGTDLNNIETDALTYAEFNADYLKFDGCFQPENRLNQAYPKMGESLNRTGRSMVYSCSWPYYILTVAKRQPDYPSVVKHCNLWRNYDDIQINWPSVLSIIDFYDANQDMFAKFHGPSHWNDPDMIIVGNQGLTSDQALVQMALWCLWSAPLLMSNDLREMMPGTREILLNKRLIAVDQDPLGIMGKRFKQDNDIGYYRKPVTPLVNGKHSFVFVVFNRAATKTSVTLDFALLGLEEALIYDVVDLVSGEQLNRLTIADTINLEIRSTSVAVLKATPLLLNTNAQRDGDEKSSITIFPYIIAILALVFYLLAFRPKRYVRLLIGCLLAFALYKLYVNSYGL</sequence>
<dbReference type="Gene3D" id="3.20.20.70">
    <property type="entry name" value="Aldolase class I"/>
    <property type="match status" value="1"/>
</dbReference>
<feature type="signal peptide" evidence="9">
    <location>
        <begin position="1"/>
        <end position="19"/>
    </location>
</feature>
<dbReference type="InterPro" id="IPR017853">
    <property type="entry name" value="GH"/>
</dbReference>
<evidence type="ECO:0000313" key="11">
    <source>
        <dbReference type="Proteomes" id="UP000887566"/>
    </source>
</evidence>
<dbReference type="PRINTS" id="PR00740">
    <property type="entry name" value="GLHYDRLASE27"/>
</dbReference>
<reference evidence="12" key="1">
    <citation type="submission" date="2022-11" db="UniProtKB">
        <authorList>
            <consortium name="WormBaseParasite"/>
        </authorList>
    </citation>
    <scope>IDENTIFICATION</scope>
</reference>
<dbReference type="PANTHER" id="PTHR11452:SF83">
    <property type="entry name" value="ALPHA-GALACTOSIDASE"/>
    <property type="match status" value="1"/>
</dbReference>
<accession>A0A914W848</accession>
<evidence type="ECO:0000256" key="5">
    <source>
        <dbReference type="ARBA" id="ARBA00022801"/>
    </source>
</evidence>
<dbReference type="InterPro" id="IPR013785">
    <property type="entry name" value="Aldolase_TIM"/>
</dbReference>
<dbReference type="InterPro" id="IPR002241">
    <property type="entry name" value="Glyco_hydro_27"/>
</dbReference>
<dbReference type="Pfam" id="PF16499">
    <property type="entry name" value="Melibiase_2"/>
    <property type="match status" value="1"/>
</dbReference>
<dbReference type="InterPro" id="IPR013780">
    <property type="entry name" value="Glyco_hydro_b"/>
</dbReference>
<proteinExistence type="inferred from homology"/>
<evidence type="ECO:0000256" key="3">
    <source>
        <dbReference type="ARBA" id="ARBA00012755"/>
    </source>
</evidence>
<dbReference type="Gene3D" id="2.60.40.1180">
    <property type="entry name" value="Golgi alpha-mannosidase II"/>
    <property type="match status" value="1"/>
</dbReference>
<keyword evidence="8" id="KW-1133">Transmembrane helix</keyword>
<dbReference type="SUPFAM" id="SSF51445">
    <property type="entry name" value="(Trans)glycosidases"/>
    <property type="match status" value="1"/>
</dbReference>
<dbReference type="Pfam" id="PF17801">
    <property type="entry name" value="Melibiase_C"/>
    <property type="match status" value="1"/>
</dbReference>
<evidence type="ECO:0000256" key="8">
    <source>
        <dbReference type="SAM" id="Phobius"/>
    </source>
</evidence>
<protein>
    <recommendedName>
        <fullName evidence="3 7">Alpha-galactosidase</fullName>
        <ecNumber evidence="7">3.2.1.-</ecNumber>
    </recommendedName>
</protein>
<evidence type="ECO:0000256" key="1">
    <source>
        <dbReference type="ARBA" id="ARBA00001255"/>
    </source>
</evidence>
<comment type="catalytic activity">
    <reaction evidence="1">
        <text>Hydrolysis of terminal, non-reducing alpha-D-galactose residues in alpha-D-galactosides, including galactose oligosaccharides, galactomannans and galactolipids.</text>
        <dbReference type="EC" id="3.2.1.22"/>
    </reaction>
</comment>
<dbReference type="GO" id="GO:0005737">
    <property type="term" value="C:cytoplasm"/>
    <property type="evidence" value="ECO:0007669"/>
    <property type="project" value="TreeGrafter"/>
</dbReference>
<comment type="subunit">
    <text evidence="7">Homodimer.</text>
</comment>
<evidence type="ECO:0000256" key="6">
    <source>
        <dbReference type="ARBA" id="ARBA00023295"/>
    </source>
</evidence>
<dbReference type="PANTHER" id="PTHR11452">
    <property type="entry name" value="ALPHA-GALACTOSIDASE/ALPHA-N-ACETYLGALACTOSAMINIDASE"/>
    <property type="match status" value="1"/>
</dbReference>
<dbReference type="AlphaFoldDB" id="A0A914W848"/>
<dbReference type="GO" id="GO:0009311">
    <property type="term" value="P:oligosaccharide metabolic process"/>
    <property type="evidence" value="ECO:0007669"/>
    <property type="project" value="TreeGrafter"/>
</dbReference>
<feature type="domain" description="Alpha galactosidase C-terminal" evidence="10">
    <location>
        <begin position="335"/>
        <end position="406"/>
    </location>
</feature>
<evidence type="ECO:0000256" key="4">
    <source>
        <dbReference type="ARBA" id="ARBA00022729"/>
    </source>
</evidence>
<keyword evidence="8" id="KW-0472">Membrane</keyword>
<dbReference type="GO" id="GO:0004557">
    <property type="term" value="F:alpha-galactosidase activity"/>
    <property type="evidence" value="ECO:0007669"/>
    <property type="project" value="UniProtKB-EC"/>
</dbReference>
<dbReference type="WBParaSite" id="PSAMB.scaffold34size105866.g668.t1">
    <property type="protein sequence ID" value="PSAMB.scaffold34size105866.g668.t1"/>
    <property type="gene ID" value="PSAMB.scaffold34size105866.g668"/>
</dbReference>
<keyword evidence="7" id="KW-1015">Disulfide bond</keyword>
<keyword evidence="6 7" id="KW-0326">Glycosidase</keyword>
<feature type="transmembrane region" description="Helical" evidence="8">
    <location>
        <begin position="450"/>
        <end position="467"/>
    </location>
</feature>
<dbReference type="FunFam" id="3.20.20.70:FF:000197">
    <property type="entry name" value="Alpha-galactosidase"/>
    <property type="match status" value="1"/>
</dbReference>
<dbReference type="InterPro" id="IPR041233">
    <property type="entry name" value="Melibiase_C"/>
</dbReference>
<feature type="transmembrane region" description="Helical" evidence="8">
    <location>
        <begin position="428"/>
        <end position="445"/>
    </location>
</feature>
<dbReference type="EC" id="3.2.1.-" evidence="7"/>
<keyword evidence="11" id="KW-1185">Reference proteome</keyword>
<dbReference type="GO" id="GO:0016139">
    <property type="term" value="P:glycoside catabolic process"/>
    <property type="evidence" value="ECO:0007669"/>
    <property type="project" value="TreeGrafter"/>
</dbReference>
<dbReference type="Proteomes" id="UP000887566">
    <property type="component" value="Unplaced"/>
</dbReference>
<name>A0A914W848_9BILA</name>
<evidence type="ECO:0000313" key="12">
    <source>
        <dbReference type="WBParaSite" id="PSAMB.scaffold34size105866.g668.t1"/>
    </source>
</evidence>
<keyword evidence="8" id="KW-0812">Transmembrane</keyword>
<keyword evidence="4 9" id="KW-0732">Signal</keyword>
<dbReference type="PROSITE" id="PS00512">
    <property type="entry name" value="ALPHA_GALACTOSIDASE"/>
    <property type="match status" value="1"/>
</dbReference>
<evidence type="ECO:0000259" key="10">
    <source>
        <dbReference type="Pfam" id="PF17801"/>
    </source>
</evidence>
<organism evidence="11 12">
    <name type="scientific">Plectus sambesii</name>
    <dbReference type="NCBI Taxonomy" id="2011161"/>
    <lineage>
        <taxon>Eukaryota</taxon>
        <taxon>Metazoa</taxon>
        <taxon>Ecdysozoa</taxon>
        <taxon>Nematoda</taxon>
        <taxon>Chromadorea</taxon>
        <taxon>Plectida</taxon>
        <taxon>Plectina</taxon>
        <taxon>Plectoidea</taxon>
        <taxon>Plectidae</taxon>
        <taxon>Plectus</taxon>
    </lineage>
</organism>
<dbReference type="CDD" id="cd14792">
    <property type="entry name" value="GH27"/>
    <property type="match status" value="1"/>
</dbReference>
<dbReference type="InterPro" id="IPR000111">
    <property type="entry name" value="Glyco_hydro_27/36_CS"/>
</dbReference>